<organism evidence="1 2">
    <name type="scientific">Methylocucumis oryzae</name>
    <dbReference type="NCBI Taxonomy" id="1632867"/>
    <lineage>
        <taxon>Bacteria</taxon>
        <taxon>Pseudomonadati</taxon>
        <taxon>Pseudomonadota</taxon>
        <taxon>Gammaproteobacteria</taxon>
        <taxon>Methylococcales</taxon>
        <taxon>Methylococcaceae</taxon>
        <taxon>Methylocucumis</taxon>
    </lineage>
</organism>
<accession>A0A0F3IJW7</accession>
<evidence type="ECO:0000313" key="1">
    <source>
        <dbReference type="EMBL" id="KJV05854.1"/>
    </source>
</evidence>
<name>A0A0F3IJW7_9GAMM</name>
<keyword evidence="2" id="KW-1185">Reference proteome</keyword>
<gene>
    <name evidence="1" type="ORF">VZ94_15170</name>
</gene>
<dbReference type="Proteomes" id="UP000033684">
    <property type="component" value="Unassembled WGS sequence"/>
</dbReference>
<protein>
    <submittedName>
        <fullName evidence="1">Uncharacterized protein</fullName>
    </submittedName>
</protein>
<proteinExistence type="predicted"/>
<evidence type="ECO:0000313" key="2">
    <source>
        <dbReference type="Proteomes" id="UP000033684"/>
    </source>
</evidence>
<sequence>MVLASRLSGEPDTANGYCKSEGISLLTDAGVFFADRKAVYQNGILIENHAKEWSVAMANQLNQFARNIQNGDWNNFDIWDQLPAMQLIEYAYQSAHHY</sequence>
<reference evidence="2" key="1">
    <citation type="submission" date="2015-03" db="EMBL/GenBank/DDBJ databases">
        <title>Draft genome sequence of a novel methanotroph (Sn10-6) isolated from flooded ricefield rhizosphere in India.</title>
        <authorList>
            <person name="Pandit P.S."/>
            <person name="Pore S.D."/>
            <person name="Arora P."/>
            <person name="Kapse N.G."/>
            <person name="Dhakephalkar P.K."/>
            <person name="Rahalkar M.C."/>
        </authorList>
    </citation>
    <scope>NUCLEOTIDE SEQUENCE [LARGE SCALE GENOMIC DNA]</scope>
    <source>
        <strain evidence="2">Sn10-6</strain>
    </source>
</reference>
<reference evidence="1 2" key="2">
    <citation type="journal article" date="2016" name="Microb. Ecol.">
        <title>Genome Characteristics of a Novel Type I Methanotroph (Sn10-6) Isolated from a Flooded Indian Rice Field.</title>
        <authorList>
            <person name="Rahalkar M.C."/>
            <person name="Pandit P.S."/>
            <person name="Dhakephalkar P.K."/>
            <person name="Pore S."/>
            <person name="Arora P."/>
            <person name="Kapse N."/>
        </authorList>
    </citation>
    <scope>NUCLEOTIDE SEQUENCE [LARGE SCALE GENOMIC DNA]</scope>
    <source>
        <strain evidence="1 2">Sn10-6</strain>
    </source>
</reference>
<dbReference type="EMBL" id="LAJX01000164">
    <property type="protein sequence ID" value="KJV05854.1"/>
    <property type="molecule type" value="Genomic_DNA"/>
</dbReference>
<comment type="caution">
    <text evidence="1">The sequence shown here is derived from an EMBL/GenBank/DDBJ whole genome shotgun (WGS) entry which is preliminary data.</text>
</comment>
<dbReference type="AlphaFoldDB" id="A0A0F3IJW7"/>